<dbReference type="PRINTS" id="PR00722">
    <property type="entry name" value="CHYMOTRYPSIN"/>
</dbReference>
<dbReference type="EMBL" id="KP091755">
    <property type="protein sequence ID" value="AKN89450.1"/>
    <property type="molecule type" value="mRNA"/>
</dbReference>
<dbReference type="InterPro" id="IPR009003">
    <property type="entry name" value="Peptidase_S1_PA"/>
</dbReference>
<dbReference type="PROSITE" id="PS50240">
    <property type="entry name" value="TRYPSIN_DOM"/>
    <property type="match status" value="1"/>
</dbReference>
<keyword evidence="3" id="KW-0325">Glycoprotein</keyword>
<keyword evidence="2" id="KW-1015">Disulfide bond</keyword>
<reference evidence="8" key="1">
    <citation type="submission" date="2014-11" db="EMBL/GenBank/DDBJ databases">
        <title>Melocular characterization and expression analysis of a serine proteinase homologous in macrobrachium nipponensis.</title>
        <authorList>
            <person name="Yan Y."/>
        </authorList>
    </citation>
    <scope>NUCLEOTIDE SEQUENCE</scope>
</reference>
<evidence type="ECO:0000256" key="6">
    <source>
        <dbReference type="SAM" id="SignalP"/>
    </source>
</evidence>
<evidence type="ECO:0000256" key="5">
    <source>
        <dbReference type="RuleBase" id="RU363034"/>
    </source>
</evidence>
<evidence type="ECO:0000256" key="3">
    <source>
        <dbReference type="ARBA" id="ARBA00023180"/>
    </source>
</evidence>
<evidence type="ECO:0000256" key="1">
    <source>
        <dbReference type="ARBA" id="ARBA00022729"/>
    </source>
</evidence>
<keyword evidence="1 6" id="KW-0732">Signal</keyword>
<protein>
    <submittedName>
        <fullName evidence="8">Trypsin-like serine protease</fullName>
    </submittedName>
</protein>
<dbReference type="CDD" id="cd00190">
    <property type="entry name" value="Tryp_SPc"/>
    <property type="match status" value="1"/>
</dbReference>
<name>A0A186XKD4_MACNP</name>
<evidence type="ECO:0000313" key="8">
    <source>
        <dbReference type="EMBL" id="AKN89450.1"/>
    </source>
</evidence>
<dbReference type="InterPro" id="IPR043504">
    <property type="entry name" value="Peptidase_S1_PA_chymotrypsin"/>
</dbReference>
<dbReference type="Pfam" id="PF00089">
    <property type="entry name" value="Trypsin"/>
    <property type="match status" value="1"/>
</dbReference>
<dbReference type="GO" id="GO:0006508">
    <property type="term" value="P:proteolysis"/>
    <property type="evidence" value="ECO:0007669"/>
    <property type="project" value="UniProtKB-KW"/>
</dbReference>
<comment type="similarity">
    <text evidence="4">Belongs to the peptidase S1 family. CLIP subfamily.</text>
</comment>
<evidence type="ECO:0000256" key="2">
    <source>
        <dbReference type="ARBA" id="ARBA00023157"/>
    </source>
</evidence>
<dbReference type="PANTHER" id="PTHR24256">
    <property type="entry name" value="TRYPTASE-RELATED"/>
    <property type="match status" value="1"/>
</dbReference>
<dbReference type="PROSITE" id="PS00135">
    <property type="entry name" value="TRYPSIN_SER"/>
    <property type="match status" value="1"/>
</dbReference>
<feature type="chain" id="PRO_5008247327" evidence="6">
    <location>
        <begin position="22"/>
        <end position="357"/>
    </location>
</feature>
<sequence>MKLWSCRLVFLVLSAARLSSSQQVGEACIRRDRTQGTCRDIGDCVGDNGQIENAGKLELCKGSTLAKVIACCRKTPESIASEKCEKWKRQANEDGSQCRVNIPLARGGTEADVGEFPHMVSILTFRDGDIPVHVCGGVLISDRYVLSAAHCKQGDQDTYYVRVGGHRLNQRRSGIDIDSKVIDFIQHPEYKPPRRYNDIALLKLAITVEFSRYIRAACLPHRDVRIRSGTKMIIAGWGLYDRSGQTSDVLRKAEVTVIDRIECDKNPQISDVRNSLEYPVGITDSIICANETKSGACTGDSGGPLMVATRTTCDVKEVVGLVSRGLPDCQQSDVPGTCTRVEYYVDWIVRLVWPDEL</sequence>
<dbReference type="SMART" id="SM00020">
    <property type="entry name" value="Tryp_SPc"/>
    <property type="match status" value="1"/>
</dbReference>
<keyword evidence="5" id="KW-0720">Serine protease</keyword>
<organism evidence="8">
    <name type="scientific">Macrobrachium nipponense</name>
    <name type="common">Oriental river shrimp</name>
    <name type="synonym">Palaemon nipponensis</name>
    <dbReference type="NCBI Taxonomy" id="159736"/>
    <lineage>
        <taxon>Eukaryota</taxon>
        <taxon>Metazoa</taxon>
        <taxon>Ecdysozoa</taxon>
        <taxon>Arthropoda</taxon>
        <taxon>Crustacea</taxon>
        <taxon>Multicrustacea</taxon>
        <taxon>Malacostraca</taxon>
        <taxon>Eumalacostraca</taxon>
        <taxon>Eucarida</taxon>
        <taxon>Decapoda</taxon>
        <taxon>Pleocyemata</taxon>
        <taxon>Caridea</taxon>
        <taxon>Palaemonoidea</taxon>
        <taxon>Palaemonidae</taxon>
        <taxon>Macrobrachium</taxon>
    </lineage>
</organism>
<accession>A0A186XKD4</accession>
<evidence type="ECO:0000259" key="7">
    <source>
        <dbReference type="PROSITE" id="PS50240"/>
    </source>
</evidence>
<dbReference type="GO" id="GO:0004252">
    <property type="term" value="F:serine-type endopeptidase activity"/>
    <property type="evidence" value="ECO:0007669"/>
    <property type="project" value="InterPro"/>
</dbReference>
<dbReference type="Gene3D" id="2.40.10.10">
    <property type="entry name" value="Trypsin-like serine proteases"/>
    <property type="match status" value="2"/>
</dbReference>
<feature type="signal peptide" evidence="6">
    <location>
        <begin position="1"/>
        <end position="21"/>
    </location>
</feature>
<dbReference type="InterPro" id="IPR033116">
    <property type="entry name" value="TRYPSIN_SER"/>
</dbReference>
<proteinExistence type="evidence at transcript level"/>
<evidence type="ECO:0000256" key="4">
    <source>
        <dbReference type="ARBA" id="ARBA00024195"/>
    </source>
</evidence>
<dbReference type="FunFam" id="2.40.10.10:FF:000028">
    <property type="entry name" value="Serine protease easter"/>
    <property type="match status" value="1"/>
</dbReference>
<dbReference type="AlphaFoldDB" id="A0A186XKD4"/>
<dbReference type="InterPro" id="IPR001254">
    <property type="entry name" value="Trypsin_dom"/>
</dbReference>
<feature type="domain" description="Peptidase S1" evidence="7">
    <location>
        <begin position="105"/>
        <end position="353"/>
    </location>
</feature>
<dbReference type="PROSITE" id="PS00134">
    <property type="entry name" value="TRYPSIN_HIS"/>
    <property type="match status" value="1"/>
</dbReference>
<dbReference type="InterPro" id="IPR001314">
    <property type="entry name" value="Peptidase_S1A"/>
</dbReference>
<dbReference type="SUPFAM" id="SSF50494">
    <property type="entry name" value="Trypsin-like serine proteases"/>
    <property type="match status" value="1"/>
</dbReference>
<keyword evidence="5" id="KW-0378">Hydrolase</keyword>
<dbReference type="InterPro" id="IPR051487">
    <property type="entry name" value="Ser/Thr_Proteases_Immune/Dev"/>
</dbReference>
<dbReference type="InterPro" id="IPR018114">
    <property type="entry name" value="TRYPSIN_HIS"/>
</dbReference>
<keyword evidence="5 8" id="KW-0645">Protease</keyword>